<evidence type="ECO:0000313" key="4">
    <source>
        <dbReference type="Proteomes" id="UP001416858"/>
    </source>
</evidence>
<evidence type="ECO:0000259" key="2">
    <source>
        <dbReference type="Pfam" id="PF13360"/>
    </source>
</evidence>
<dbReference type="SMART" id="SM00564">
    <property type="entry name" value="PQQ"/>
    <property type="match status" value="4"/>
</dbReference>
<evidence type="ECO:0000313" key="3">
    <source>
        <dbReference type="EMBL" id="GAA5505292.1"/>
    </source>
</evidence>
<protein>
    <submittedName>
        <fullName evidence="3">Outer membrane protein assembly factor BamB</fullName>
    </submittedName>
</protein>
<feature type="domain" description="Pyrrolo-quinoline quinone repeat" evidence="2">
    <location>
        <begin position="329"/>
        <end position="400"/>
    </location>
</feature>
<proteinExistence type="predicted"/>
<feature type="transmembrane region" description="Helical" evidence="1">
    <location>
        <begin position="25"/>
        <end position="43"/>
    </location>
</feature>
<dbReference type="InterPro" id="IPR018391">
    <property type="entry name" value="PQQ_b-propeller_rpt"/>
</dbReference>
<dbReference type="PANTHER" id="PTHR34512:SF30">
    <property type="entry name" value="OUTER MEMBRANE PROTEIN ASSEMBLY FACTOR BAMB"/>
    <property type="match status" value="1"/>
</dbReference>
<keyword evidence="1" id="KW-1133">Transmembrane helix</keyword>
<organism evidence="3 4">
    <name type="scientific">Novipirellula caenicola</name>
    <dbReference type="NCBI Taxonomy" id="1536901"/>
    <lineage>
        <taxon>Bacteria</taxon>
        <taxon>Pseudomonadati</taxon>
        <taxon>Planctomycetota</taxon>
        <taxon>Planctomycetia</taxon>
        <taxon>Pirellulales</taxon>
        <taxon>Pirellulaceae</taxon>
        <taxon>Novipirellula</taxon>
    </lineage>
</organism>
<comment type="caution">
    <text evidence="3">The sequence shown here is derived from an EMBL/GenBank/DDBJ whole genome shotgun (WGS) entry which is preliminary data.</text>
</comment>
<dbReference type="InterPro" id="IPR015943">
    <property type="entry name" value="WD40/YVTN_repeat-like_dom_sf"/>
</dbReference>
<dbReference type="PANTHER" id="PTHR34512">
    <property type="entry name" value="CELL SURFACE PROTEIN"/>
    <property type="match status" value="1"/>
</dbReference>
<gene>
    <name evidence="3" type="primary">bamB_3</name>
    <name evidence="3" type="ORF">Rcae01_00736</name>
</gene>
<feature type="domain" description="Pyrrolo-quinoline quinone repeat" evidence="2">
    <location>
        <begin position="75"/>
        <end position="178"/>
    </location>
</feature>
<accession>A0ABP9VJA9</accession>
<dbReference type="EMBL" id="BAABRO010000001">
    <property type="protein sequence ID" value="GAA5505292.1"/>
    <property type="molecule type" value="Genomic_DNA"/>
</dbReference>
<dbReference type="SUPFAM" id="SSF50998">
    <property type="entry name" value="Quinoprotein alcohol dehydrogenase-like"/>
    <property type="match status" value="1"/>
</dbReference>
<feature type="domain" description="Pyrrolo-quinoline quinone repeat" evidence="2">
    <location>
        <begin position="222"/>
        <end position="290"/>
    </location>
</feature>
<dbReference type="InterPro" id="IPR011047">
    <property type="entry name" value="Quinoprotein_ADH-like_sf"/>
</dbReference>
<keyword evidence="1" id="KW-0812">Transmembrane</keyword>
<evidence type="ECO:0000256" key="1">
    <source>
        <dbReference type="SAM" id="Phobius"/>
    </source>
</evidence>
<reference evidence="3 4" key="1">
    <citation type="submission" date="2024-02" db="EMBL/GenBank/DDBJ databases">
        <title>Rhodopirellula caenicola NBRC 110016.</title>
        <authorList>
            <person name="Ichikawa N."/>
            <person name="Katano-Makiyama Y."/>
            <person name="Hidaka K."/>
        </authorList>
    </citation>
    <scope>NUCLEOTIDE SEQUENCE [LARGE SCALE GENOMIC DNA]</scope>
    <source>
        <strain evidence="3 4">NBRC 110016</strain>
    </source>
</reference>
<dbReference type="Proteomes" id="UP001416858">
    <property type="component" value="Unassembled WGS sequence"/>
</dbReference>
<dbReference type="Gene3D" id="2.130.10.10">
    <property type="entry name" value="YVTN repeat-like/Quinoprotein amine dehydrogenase"/>
    <property type="match status" value="2"/>
</dbReference>
<dbReference type="InterPro" id="IPR002372">
    <property type="entry name" value="PQQ_rpt_dom"/>
</dbReference>
<sequence length="445" mass="48261">MLNTAHLARGCGIMIGILPRIQRDFVMRLLFCAMVFVAGLSAVPNSLCGQDWTRFRGPNGQGVTSESDLPLNWSDDSNIAWKTLIPGQGWSSPIVSGDHVFVTTATDGGASCRVIGIDRKSGEVLWNTEVHRQVPGPKRAQNSYATPTPVSDGKRVYAAFYDGTVVAVDFEGKQVWKNEEVDFHSLHGLGASPMLAGELLIMPFDGSSPQEQRVGWKEPWDQAVLLAIDTETGKTKWRGKRGLSRVGHVTPIAIDNGQTVISAGGDRVQAHDVKTGERIWSVYSQGEGVTPSPVLGEGLIFTSSGFEEPTIRAIRPGGRGDVTESHIAWEQTRGVPALPSPLYVKPYLYTISRDNILYCLQAATGDIVWQERLGGNYSASPLLADGRIYITSEEGVTTVLEPGAEFKRIATNKLEGKTMASIAVSQGNFFLRSGDSLYCIGNPPR</sequence>
<name>A0ABP9VJA9_9BACT</name>
<dbReference type="Pfam" id="PF13360">
    <property type="entry name" value="PQQ_2"/>
    <property type="match status" value="3"/>
</dbReference>
<keyword evidence="4" id="KW-1185">Reference proteome</keyword>
<keyword evidence="1" id="KW-0472">Membrane</keyword>